<evidence type="ECO:0000256" key="1">
    <source>
        <dbReference type="SAM" id="MobiDB-lite"/>
    </source>
</evidence>
<evidence type="ECO:0000313" key="2">
    <source>
        <dbReference type="EMBL" id="CAF1289808.1"/>
    </source>
</evidence>
<gene>
    <name evidence="3" type="ORF">OKA104_LOCUS6446</name>
    <name evidence="2" type="ORF">VCS650_LOCUS30441</name>
</gene>
<dbReference type="Proteomes" id="UP000663891">
    <property type="component" value="Unassembled WGS sequence"/>
</dbReference>
<name>A0A815D7H0_9BILA</name>
<proteinExistence type="predicted"/>
<protein>
    <submittedName>
        <fullName evidence="2">Uncharacterized protein</fullName>
    </submittedName>
</protein>
<dbReference type="OrthoDB" id="10005324at2759"/>
<sequence length="292" mass="34231">MLSNRYNILPSYYQSNSISHQRSITQRTEFLPIKTSKLLYNNVHLSSSLINNNQQQKNKKNHDQQLPLLIQRRCRPTIETLQQSSDINDIYGYHIKLTLPPLCANQIKFSLHSKLFNENKPRHIPFDPKLSQPFQLWTSELKEKEDIHQIIQSKQPISRRYSSYHRQTDKNHSNSKQQLLPDLSKSFNNDNTGFTDTWKDSKSNIAVLWNQEESMNTNYNSPVKAYTPQIRIQECNDFESSTFLPDDYSSFANSCTDAFKLKPPKLIKLRRLSYSLSLPTVIEHINDDHFNN</sequence>
<evidence type="ECO:0000313" key="3">
    <source>
        <dbReference type="EMBL" id="CAF3597621.1"/>
    </source>
</evidence>
<evidence type="ECO:0000313" key="4">
    <source>
        <dbReference type="Proteomes" id="UP000663891"/>
    </source>
</evidence>
<accession>A0A815D7H0</accession>
<organism evidence="2 4">
    <name type="scientific">Adineta steineri</name>
    <dbReference type="NCBI Taxonomy" id="433720"/>
    <lineage>
        <taxon>Eukaryota</taxon>
        <taxon>Metazoa</taxon>
        <taxon>Spiralia</taxon>
        <taxon>Gnathifera</taxon>
        <taxon>Rotifera</taxon>
        <taxon>Eurotatoria</taxon>
        <taxon>Bdelloidea</taxon>
        <taxon>Adinetida</taxon>
        <taxon>Adinetidae</taxon>
        <taxon>Adineta</taxon>
    </lineage>
</organism>
<dbReference type="EMBL" id="CAJNON010000494">
    <property type="protein sequence ID" value="CAF1289808.1"/>
    <property type="molecule type" value="Genomic_DNA"/>
</dbReference>
<dbReference type="EMBL" id="CAJOAY010000236">
    <property type="protein sequence ID" value="CAF3597621.1"/>
    <property type="molecule type" value="Genomic_DNA"/>
</dbReference>
<dbReference type="AlphaFoldDB" id="A0A815D7H0"/>
<reference evidence="2" key="1">
    <citation type="submission" date="2021-02" db="EMBL/GenBank/DDBJ databases">
        <authorList>
            <person name="Nowell W R."/>
        </authorList>
    </citation>
    <scope>NUCLEOTIDE SEQUENCE</scope>
</reference>
<feature type="region of interest" description="Disordered" evidence="1">
    <location>
        <begin position="158"/>
        <end position="184"/>
    </location>
</feature>
<dbReference type="Proteomes" id="UP000663881">
    <property type="component" value="Unassembled WGS sequence"/>
</dbReference>
<comment type="caution">
    <text evidence="2">The sequence shown here is derived from an EMBL/GenBank/DDBJ whole genome shotgun (WGS) entry which is preliminary data.</text>
</comment>